<accession>A0A0B6Y0L4</accession>
<gene>
    <name evidence="1" type="primary">ORF6236</name>
</gene>
<feature type="non-terminal residue" evidence="1">
    <location>
        <position position="69"/>
    </location>
</feature>
<organism evidence="1">
    <name type="scientific">Arion vulgaris</name>
    <dbReference type="NCBI Taxonomy" id="1028688"/>
    <lineage>
        <taxon>Eukaryota</taxon>
        <taxon>Metazoa</taxon>
        <taxon>Spiralia</taxon>
        <taxon>Lophotrochozoa</taxon>
        <taxon>Mollusca</taxon>
        <taxon>Gastropoda</taxon>
        <taxon>Heterobranchia</taxon>
        <taxon>Euthyneura</taxon>
        <taxon>Panpulmonata</taxon>
        <taxon>Eupulmonata</taxon>
        <taxon>Stylommatophora</taxon>
        <taxon>Helicina</taxon>
        <taxon>Arionoidea</taxon>
        <taxon>Arionidae</taxon>
        <taxon>Arion</taxon>
    </lineage>
</organism>
<dbReference type="EMBL" id="HACG01002190">
    <property type="protein sequence ID" value="CEK49055.1"/>
    <property type="molecule type" value="Transcribed_RNA"/>
</dbReference>
<evidence type="ECO:0000313" key="1">
    <source>
        <dbReference type="EMBL" id="CEK49055.1"/>
    </source>
</evidence>
<protein>
    <submittedName>
        <fullName evidence="1">Uncharacterized protein</fullName>
    </submittedName>
</protein>
<proteinExistence type="predicted"/>
<name>A0A0B6Y0L4_9EUPU</name>
<dbReference type="AlphaFoldDB" id="A0A0B6Y0L4"/>
<sequence length="69" mass="8216">MHTERERAQRQREHAHREIMCTETKRTCTQRERTYVDLFLCVYITNLVHRLVRIVHVSPDLILTLSGPG</sequence>
<reference evidence="1" key="1">
    <citation type="submission" date="2014-12" db="EMBL/GenBank/DDBJ databases">
        <title>Insight into the proteome of Arion vulgaris.</title>
        <authorList>
            <person name="Aradska J."/>
            <person name="Bulat T."/>
            <person name="Smidak R."/>
            <person name="Sarate P."/>
            <person name="Gangsoo J."/>
            <person name="Sialana F."/>
            <person name="Bilban M."/>
            <person name="Lubec G."/>
        </authorList>
    </citation>
    <scope>NUCLEOTIDE SEQUENCE</scope>
    <source>
        <tissue evidence="1">Skin</tissue>
    </source>
</reference>